<gene>
    <name evidence="1" type="ORF">V5799_027660</name>
</gene>
<evidence type="ECO:0000313" key="2">
    <source>
        <dbReference type="Proteomes" id="UP001321473"/>
    </source>
</evidence>
<keyword evidence="2" id="KW-1185">Reference proteome</keyword>
<sequence>MAMYFRFIVSTSPALHKSPRHRHGLQWAWQHGRDDIASPTPLFAQLLVPAYCSCGADNRTTGDGPVLGAYLLDDVAGPWRYHPDALAPTLGLSAHRFLPQRCPAPSVAASPCLPRTLRSWSCTSGLSSLRHQPYINHRDIVTAFSGLGSTGAMTSPHRTPLFAQLLVPAYCSCGADNRTTGDGPVLGAYLLDDVAGPWRYHPDALAPTLGLSAHRFLPQRCPAPSVAASPCLPRTLRSWPCTSGLSSLRHQPYINHRDIVTAFSGLGSTGAMTSPHRRRCLRSYWSRPTVPAEQTTGLPETDLCSVLTCWTMWLDRGDTTLMPWLRRLVYPPTGFFLSDARLPLLQHHPAYRAPSDHGHALPVYRLYVTSPT</sequence>
<dbReference type="Proteomes" id="UP001321473">
    <property type="component" value="Unassembled WGS sequence"/>
</dbReference>
<accession>A0AAQ4DF32</accession>
<comment type="caution">
    <text evidence="1">The sequence shown here is derived from an EMBL/GenBank/DDBJ whole genome shotgun (WGS) entry which is preliminary data.</text>
</comment>
<dbReference type="AlphaFoldDB" id="A0AAQ4DF32"/>
<dbReference type="EMBL" id="JARKHS020031565">
    <property type="protein sequence ID" value="KAK8761072.1"/>
    <property type="molecule type" value="Genomic_DNA"/>
</dbReference>
<proteinExistence type="predicted"/>
<reference evidence="1 2" key="1">
    <citation type="journal article" date="2023" name="Arcadia Sci">
        <title>De novo assembly of a long-read Amblyomma americanum tick genome.</title>
        <authorList>
            <person name="Chou S."/>
            <person name="Poskanzer K.E."/>
            <person name="Rollins M."/>
            <person name="Thuy-Boun P.S."/>
        </authorList>
    </citation>
    <scope>NUCLEOTIDE SEQUENCE [LARGE SCALE GENOMIC DNA]</scope>
    <source>
        <strain evidence="1">F_SG_1</strain>
        <tissue evidence="1">Salivary glands</tissue>
    </source>
</reference>
<name>A0AAQ4DF32_AMBAM</name>
<evidence type="ECO:0000313" key="1">
    <source>
        <dbReference type="EMBL" id="KAK8761072.1"/>
    </source>
</evidence>
<organism evidence="1 2">
    <name type="scientific">Amblyomma americanum</name>
    <name type="common">Lone star tick</name>
    <dbReference type="NCBI Taxonomy" id="6943"/>
    <lineage>
        <taxon>Eukaryota</taxon>
        <taxon>Metazoa</taxon>
        <taxon>Ecdysozoa</taxon>
        <taxon>Arthropoda</taxon>
        <taxon>Chelicerata</taxon>
        <taxon>Arachnida</taxon>
        <taxon>Acari</taxon>
        <taxon>Parasitiformes</taxon>
        <taxon>Ixodida</taxon>
        <taxon>Ixodoidea</taxon>
        <taxon>Ixodidae</taxon>
        <taxon>Amblyomminae</taxon>
        <taxon>Amblyomma</taxon>
    </lineage>
</organism>
<protein>
    <submittedName>
        <fullName evidence="1">Uncharacterized protein</fullName>
    </submittedName>
</protein>